<dbReference type="InterPro" id="IPR049883">
    <property type="entry name" value="NOTCH1_EGF-like"/>
</dbReference>
<dbReference type="SMART" id="SM00179">
    <property type="entry name" value="EGF_CA"/>
    <property type="match status" value="1"/>
</dbReference>
<evidence type="ECO:0000256" key="8">
    <source>
        <dbReference type="ARBA" id="ARBA00022729"/>
    </source>
</evidence>
<keyword evidence="31" id="KW-1185">Reference proteome</keyword>
<feature type="disulfide bond" evidence="19">
    <location>
        <begin position="320"/>
        <end position="353"/>
    </location>
</feature>
<dbReference type="SUPFAM" id="SSF49854">
    <property type="entry name" value="Spermadhesin, CUB domain"/>
    <property type="match status" value="2"/>
</dbReference>
<dbReference type="InterPro" id="IPR035976">
    <property type="entry name" value="Sushi/SCR/CCP_sf"/>
</dbReference>
<dbReference type="PROSITE" id="PS00010">
    <property type="entry name" value="ASX_HYDROXYL"/>
    <property type="match status" value="1"/>
</dbReference>
<keyword evidence="3 23" id="KW-0245">EGF-like domain</keyword>
<evidence type="ECO:0000256" key="15">
    <source>
        <dbReference type="ARBA" id="ARBA00023157"/>
    </source>
</evidence>
<dbReference type="SMART" id="SM00032">
    <property type="entry name" value="CCP"/>
    <property type="match status" value="2"/>
</dbReference>
<dbReference type="InterPro" id="IPR033116">
    <property type="entry name" value="TRYPSIN_SER"/>
</dbReference>
<feature type="binding site" evidence="21">
    <location>
        <position position="150"/>
    </location>
    <ligand>
        <name>Ca(2+)</name>
        <dbReference type="ChEBI" id="CHEBI:29108"/>
        <label>2</label>
    </ligand>
</feature>
<feature type="disulfide bond" evidence="19">
    <location>
        <begin position="67"/>
        <end position="85"/>
    </location>
</feature>
<dbReference type="GO" id="GO:0006958">
    <property type="term" value="P:complement activation, classical pathway"/>
    <property type="evidence" value="ECO:0007669"/>
    <property type="project" value="UniProtKB-KW"/>
</dbReference>
<feature type="disulfide bond" evidence="19">
    <location>
        <begin position="561"/>
        <end position="577"/>
    </location>
</feature>
<dbReference type="CDD" id="cd00041">
    <property type="entry name" value="CUB"/>
    <property type="match status" value="2"/>
</dbReference>
<evidence type="ECO:0000256" key="25">
    <source>
        <dbReference type="SAM" id="SignalP"/>
    </source>
</evidence>
<dbReference type="GO" id="GO:0005615">
    <property type="term" value="C:extracellular space"/>
    <property type="evidence" value="ECO:0007669"/>
    <property type="project" value="TreeGrafter"/>
</dbReference>
<evidence type="ECO:0000256" key="23">
    <source>
        <dbReference type="PROSITE-ProRule" id="PRU00076"/>
    </source>
</evidence>
<feature type="disulfide bond" evidence="19">
    <location>
        <begin position="136"/>
        <end position="148"/>
    </location>
</feature>
<comment type="caution">
    <text evidence="30">The sequence shown here is derived from an EMBL/GenBank/DDBJ whole genome shotgun (WGS) entry which is preliminary data.</text>
</comment>
<dbReference type="PANTHER" id="PTHR24255">
    <property type="entry name" value="COMPLEMENT COMPONENT 1, S SUBCOMPONENT-RELATED"/>
    <property type="match status" value="1"/>
</dbReference>
<feature type="binding site" evidence="21">
    <location>
        <position position="227"/>
    </location>
    <ligand>
        <name>Ca(2+)</name>
        <dbReference type="ChEBI" id="CHEBI:29108"/>
        <label>3</label>
    </ligand>
</feature>
<dbReference type="InterPro" id="IPR000859">
    <property type="entry name" value="CUB_dom"/>
</dbReference>
<dbReference type="GO" id="GO:0004252">
    <property type="term" value="F:serine-type endopeptidase activity"/>
    <property type="evidence" value="ECO:0007669"/>
    <property type="project" value="InterPro"/>
</dbReference>
<dbReference type="InterPro" id="IPR043504">
    <property type="entry name" value="Peptidase_S1_PA_chymotrypsin"/>
</dbReference>
<evidence type="ECO:0000256" key="18">
    <source>
        <dbReference type="PIRSR" id="PIRSR001155-1"/>
    </source>
</evidence>
<evidence type="ECO:0000256" key="12">
    <source>
        <dbReference type="ARBA" id="ARBA00022837"/>
    </source>
</evidence>
<dbReference type="PRINTS" id="PR00722">
    <property type="entry name" value="CHYMOTRYPSIN"/>
</dbReference>
<feature type="domain" description="EGF-like" evidence="27">
    <location>
        <begin position="132"/>
        <end position="173"/>
    </location>
</feature>
<feature type="disulfide bond" evidence="19">
    <location>
        <begin position="159"/>
        <end position="172"/>
    </location>
</feature>
<evidence type="ECO:0000256" key="17">
    <source>
        <dbReference type="ARBA" id="ARBA00023278"/>
    </source>
</evidence>
<dbReference type="InterPro" id="IPR000152">
    <property type="entry name" value="EGF-type_Asp/Asn_hydroxyl_site"/>
</dbReference>
<evidence type="ECO:0000259" key="28">
    <source>
        <dbReference type="PROSITE" id="PS50240"/>
    </source>
</evidence>
<feature type="domain" description="Peptidase S1" evidence="28">
    <location>
        <begin position="407"/>
        <end position="641"/>
    </location>
</feature>
<dbReference type="PROSITE" id="PS00135">
    <property type="entry name" value="TRYPSIN_SER"/>
    <property type="match status" value="1"/>
</dbReference>
<keyword evidence="11" id="KW-0720">Serine protease</keyword>
<accession>A0AAV2ZL87</accession>
<gene>
    <name evidence="30" type="ORF">GDO54_004190</name>
</gene>
<dbReference type="GO" id="GO:0045087">
    <property type="term" value="P:innate immune response"/>
    <property type="evidence" value="ECO:0007669"/>
    <property type="project" value="UniProtKB-KW"/>
</dbReference>
<evidence type="ECO:0000256" key="13">
    <source>
        <dbReference type="ARBA" id="ARBA00022859"/>
    </source>
</evidence>
<dbReference type="EMBL" id="DYDO01000012">
    <property type="protein sequence ID" value="DBA14914.1"/>
    <property type="molecule type" value="Genomic_DNA"/>
</dbReference>
<feature type="modified residue" description="(3R)-3-hydroxyasparagine" evidence="20">
    <location>
        <position position="150"/>
    </location>
</feature>
<evidence type="ECO:0000259" key="26">
    <source>
        <dbReference type="PROSITE" id="PS01180"/>
    </source>
</evidence>
<feature type="active site" description="Charge relay system" evidence="18">
    <location>
        <position position="590"/>
    </location>
</feature>
<dbReference type="InterPro" id="IPR024175">
    <property type="entry name" value="Pept_S1A_C1r/C1S/mannan-bd"/>
</dbReference>
<dbReference type="Gene3D" id="2.10.70.10">
    <property type="entry name" value="Complement Module, domain 1"/>
    <property type="match status" value="2"/>
</dbReference>
<dbReference type="AlphaFoldDB" id="A0AAV2ZL87"/>
<evidence type="ECO:0000256" key="4">
    <source>
        <dbReference type="ARBA" id="ARBA00022588"/>
    </source>
</evidence>
<dbReference type="SMART" id="SM00042">
    <property type="entry name" value="CUB"/>
    <property type="match status" value="2"/>
</dbReference>
<dbReference type="Pfam" id="PF00084">
    <property type="entry name" value="Sushi"/>
    <property type="match status" value="1"/>
</dbReference>
<dbReference type="InterPro" id="IPR001314">
    <property type="entry name" value="Peptidase_S1A"/>
</dbReference>
<evidence type="ECO:0000256" key="7">
    <source>
        <dbReference type="ARBA" id="ARBA00022723"/>
    </source>
</evidence>
<keyword evidence="15 19" id="KW-1015">Disulfide bond</keyword>
<feature type="disulfide bond" evidence="19">
    <location>
        <begin position="586"/>
        <end position="620"/>
    </location>
</feature>
<evidence type="ECO:0000256" key="16">
    <source>
        <dbReference type="ARBA" id="ARBA00023180"/>
    </source>
</evidence>
<feature type="signal peptide" evidence="25">
    <location>
        <begin position="1"/>
        <end position="18"/>
    </location>
</feature>
<dbReference type="CDD" id="cd00033">
    <property type="entry name" value="CCP"/>
    <property type="match status" value="1"/>
</dbReference>
<dbReference type="InterPro" id="IPR000436">
    <property type="entry name" value="Sushi_SCR_CCP_dom"/>
</dbReference>
<dbReference type="GO" id="GO:0006508">
    <property type="term" value="P:proteolysis"/>
    <property type="evidence" value="ECO:0007669"/>
    <property type="project" value="UniProtKB-KW"/>
</dbReference>
<evidence type="ECO:0000256" key="22">
    <source>
        <dbReference type="PROSITE-ProRule" id="PRU00059"/>
    </source>
</evidence>
<dbReference type="SMART" id="SM00020">
    <property type="entry name" value="Tryp_SPc"/>
    <property type="match status" value="1"/>
</dbReference>
<feature type="disulfide bond" evidence="19">
    <location>
        <begin position="358"/>
        <end position="396"/>
    </location>
</feature>
<keyword evidence="2" id="KW-0964">Secreted</keyword>
<evidence type="ECO:0000256" key="14">
    <source>
        <dbReference type="ARBA" id="ARBA00022875"/>
    </source>
</evidence>
<dbReference type="GO" id="GO:0005509">
    <property type="term" value="F:calcium ion binding"/>
    <property type="evidence" value="ECO:0007669"/>
    <property type="project" value="InterPro"/>
</dbReference>
<keyword evidence="20" id="KW-0597">Phosphoprotein</keyword>
<dbReference type="PROSITE" id="PS50240">
    <property type="entry name" value="TRYPSIN_DOM"/>
    <property type="match status" value="1"/>
</dbReference>
<feature type="binding site" evidence="21">
    <location>
        <position position="70"/>
    </location>
    <ligand>
        <name>Ca(2+)</name>
        <dbReference type="ChEBI" id="CHEBI:29108"/>
        <label>1</label>
    </ligand>
</feature>
<keyword evidence="10" id="KW-0378">Hydrolase</keyword>
<feature type="binding site" evidence="21">
    <location>
        <position position="154"/>
    </location>
    <ligand>
        <name>Ca(2+)</name>
        <dbReference type="ChEBI" id="CHEBI:29108"/>
        <label>2</label>
    </ligand>
</feature>
<evidence type="ECO:0000256" key="6">
    <source>
        <dbReference type="ARBA" id="ARBA00022670"/>
    </source>
</evidence>
<dbReference type="InterPro" id="IPR001881">
    <property type="entry name" value="EGF-like_Ca-bd_dom"/>
</dbReference>
<feature type="disulfide bond" evidence="19">
    <location>
        <begin position="144"/>
        <end position="157"/>
    </location>
</feature>
<dbReference type="FunFam" id="2.10.25.10:FF:000059">
    <property type="entry name" value="Mannan-binding lectin serine protease 1"/>
    <property type="match status" value="1"/>
</dbReference>
<dbReference type="InterPro" id="IPR018097">
    <property type="entry name" value="EGF_Ca-bd_CS"/>
</dbReference>
<sequence length="661" mass="73541">MGTRWLLLVLFGCINVDSSPIFGEITSPNYPQGYPNNAKESWNVQVPEGYGIRLYFIHQDIEPSDGCEYDSLKVIIGDAVQETLCGRSKDGSTGHPIKERYYPTTTLKLLFTSDFSNQERYTGFSAYYTAVDVDECEDSSANPCSHFCNNYIGGYFCSCPPEYDLHEDQHTCGVNCSGGLYTELRGQISSPGYPSPYPENSVCEYKVQLEPGFQIILTFQPTDFDIEVANDGSCSYDSLTIKAKGRKFGPFCGKNPPPRIETASSEVDIIFQTDSGGDNKGWKLLYSEEAIPCPSHVTENAILDPQNDKYIYKDTVTVTCEEGYEIVIGNKKIPSFRANCQADGTWSHSHLSCQPVDCGAPEEVDYGEVKYEESTYKSEAKYNCKSKYYTLSGEVCGKTTLQLQSRIYGGSKAKNGYFPWIMHFSFGSLGGGSLINDQWVLTAAHMVQDNLQPKLLAGNVDLRESIELSAKKVIIHPNWKEGDNENRKNYDNDIALVQLSRKIEMGPCICPVCLPDNSEKTSPDIDEIGYVAGWGKTSDKSKAKVRYLQYAIVSVRKTEDCKNSVVTDQAFTENMMCAGGSGNDSCQGDSGGPLMFRYVTDEVEDEGLYLGGIVSWGLNCGEFGMYTIVNNYLGWIRDTIQQTEQEDGEQKDKPLRICKDL</sequence>
<feature type="modified residue" description="Phosphoserine; by CK2" evidence="20">
    <location>
        <position position="189"/>
    </location>
</feature>
<name>A0AAV2ZL87_PYXAD</name>
<feature type="chain" id="PRO_5043348847" description="Complement C1s subcomponent" evidence="25">
    <location>
        <begin position="19"/>
        <end position="661"/>
    </location>
</feature>
<feature type="binding site" evidence="21">
    <location>
        <position position="132"/>
    </location>
    <ligand>
        <name>Ca(2+)</name>
        <dbReference type="ChEBI" id="CHEBI:29108"/>
        <label>2</label>
    </ligand>
</feature>
<dbReference type="InterPro" id="IPR035914">
    <property type="entry name" value="Sperma_CUB_dom_sf"/>
</dbReference>
<dbReference type="Gene3D" id="2.10.25.10">
    <property type="entry name" value="Laminin"/>
    <property type="match status" value="1"/>
</dbReference>
<evidence type="ECO:0000256" key="20">
    <source>
        <dbReference type="PIRSR" id="PIRSR001155-3"/>
    </source>
</evidence>
<keyword evidence="8 25" id="KW-0732">Signal</keyword>
<keyword evidence="12 21" id="KW-0106">Calcium</keyword>
<dbReference type="FunFam" id="2.40.10.10:FF:000054">
    <property type="entry name" value="Complement C1r subcomponent"/>
    <property type="match status" value="1"/>
</dbReference>
<feature type="domain" description="CUB" evidence="26">
    <location>
        <begin position="13"/>
        <end position="131"/>
    </location>
</feature>
<keyword evidence="7 21" id="KW-0479">Metal-binding</keyword>
<evidence type="ECO:0000313" key="31">
    <source>
        <dbReference type="Proteomes" id="UP001181693"/>
    </source>
</evidence>
<evidence type="ECO:0000256" key="21">
    <source>
        <dbReference type="PIRSR" id="PIRSR001155-4"/>
    </source>
</evidence>
<dbReference type="Pfam" id="PF00089">
    <property type="entry name" value="Trypsin"/>
    <property type="match status" value="1"/>
</dbReference>
<feature type="active site" description="Charge relay system" evidence="18">
    <location>
        <position position="445"/>
    </location>
</feature>
<dbReference type="PROSITE" id="PS50923">
    <property type="entry name" value="SUSHI"/>
    <property type="match status" value="1"/>
</dbReference>
<feature type="binding site" evidence="21">
    <location>
        <position position="274"/>
    </location>
    <ligand>
        <name>Ca(2+)</name>
        <dbReference type="ChEBI" id="CHEBI:29108"/>
        <label>3</label>
    </ligand>
</feature>
<comment type="subcellular location">
    <subcellularLocation>
        <location evidence="1">Secreted</location>
    </subcellularLocation>
</comment>
<feature type="binding site" evidence="21">
    <location>
        <position position="133"/>
    </location>
    <ligand>
        <name>Ca(2+)</name>
        <dbReference type="ChEBI" id="CHEBI:29108"/>
        <label>2</label>
    </ligand>
</feature>
<dbReference type="PROSITE" id="PS01187">
    <property type="entry name" value="EGF_CA"/>
    <property type="match status" value="1"/>
</dbReference>
<dbReference type="Proteomes" id="UP001181693">
    <property type="component" value="Unassembled WGS sequence"/>
</dbReference>
<feature type="disulfide bond" evidence="19">
    <location>
        <begin position="234"/>
        <end position="252"/>
    </location>
</feature>
<dbReference type="InterPro" id="IPR009003">
    <property type="entry name" value="Peptidase_S1_PA"/>
</dbReference>
<protein>
    <recommendedName>
        <fullName evidence="32">Complement C1s subcomponent</fullName>
    </recommendedName>
</protein>
<evidence type="ECO:0000256" key="1">
    <source>
        <dbReference type="ARBA" id="ARBA00004613"/>
    </source>
</evidence>
<evidence type="ECO:0000256" key="3">
    <source>
        <dbReference type="ARBA" id="ARBA00022536"/>
    </source>
</evidence>
<dbReference type="InterPro" id="IPR001254">
    <property type="entry name" value="Trypsin_dom"/>
</dbReference>
<evidence type="ECO:0000256" key="10">
    <source>
        <dbReference type="ARBA" id="ARBA00022801"/>
    </source>
</evidence>
<dbReference type="InterPro" id="IPR000742">
    <property type="entry name" value="EGF"/>
</dbReference>
<evidence type="ECO:0000313" key="30">
    <source>
        <dbReference type="EMBL" id="DBA14914.1"/>
    </source>
</evidence>
<evidence type="ECO:0000256" key="19">
    <source>
        <dbReference type="PIRSR" id="PIRSR001155-2"/>
    </source>
</evidence>
<dbReference type="SUPFAM" id="SSF57196">
    <property type="entry name" value="EGF/Laminin"/>
    <property type="match status" value="1"/>
</dbReference>
<feature type="binding site" evidence="21">
    <location>
        <position position="114"/>
    </location>
    <ligand>
        <name>Ca(2+)</name>
        <dbReference type="ChEBI" id="CHEBI:29108"/>
        <label>1</label>
    </ligand>
</feature>
<keyword evidence="16" id="KW-0325">Glycoprotein</keyword>
<keyword evidence="9" id="KW-0677">Repeat</keyword>
<evidence type="ECO:0000256" key="9">
    <source>
        <dbReference type="ARBA" id="ARBA00022737"/>
    </source>
</evidence>
<feature type="disulfide bond" evidence="19">
    <location>
        <begin position="293"/>
        <end position="340"/>
    </location>
</feature>
<dbReference type="CDD" id="cd00054">
    <property type="entry name" value="EGF_CA"/>
    <property type="match status" value="1"/>
</dbReference>
<feature type="disulfide bond" evidence="19 22">
    <location>
        <begin position="176"/>
        <end position="203"/>
    </location>
</feature>
<keyword evidence="4" id="KW-0399">Innate immunity</keyword>
<dbReference type="PANTHER" id="PTHR24255:SF18">
    <property type="entry name" value="COMPLEMENT C1S SUBCOMPONENT"/>
    <property type="match status" value="1"/>
</dbReference>
<dbReference type="SUPFAM" id="SSF50494">
    <property type="entry name" value="Trypsin-like serine proteases"/>
    <property type="match status" value="1"/>
</dbReference>
<evidence type="ECO:0000256" key="5">
    <source>
        <dbReference type="ARBA" id="ARBA00022659"/>
    </source>
</evidence>
<evidence type="ECO:0000256" key="11">
    <source>
        <dbReference type="ARBA" id="ARBA00022825"/>
    </source>
</evidence>
<keyword evidence="5 24" id="KW-0768">Sushi</keyword>
<feature type="binding site" evidence="21">
    <location>
        <position position="151"/>
    </location>
    <ligand>
        <name>Ca(2+)</name>
        <dbReference type="ChEBI" id="CHEBI:29108"/>
        <label>2</label>
    </ligand>
</feature>
<reference evidence="30" key="1">
    <citation type="thesis" date="2020" institute="ProQuest LLC" country="789 East Eisenhower Parkway, Ann Arbor, MI, USA">
        <title>Comparative Genomics and Chromosome Evolution.</title>
        <authorList>
            <person name="Mudd A.B."/>
        </authorList>
    </citation>
    <scope>NUCLEOTIDE SEQUENCE</scope>
    <source>
        <strain evidence="30">1538</strain>
        <tissue evidence="30">Blood</tissue>
    </source>
</reference>
<keyword evidence="14" id="KW-0180">Complement pathway</keyword>
<evidence type="ECO:0000259" key="29">
    <source>
        <dbReference type="PROSITE" id="PS50923"/>
    </source>
</evidence>
<feature type="binding site" evidence="21">
    <location>
        <position position="237"/>
    </location>
    <ligand>
        <name>Ca(2+)</name>
        <dbReference type="ChEBI" id="CHEBI:29108"/>
        <label>3</label>
    </ligand>
</feature>
<feature type="domain" description="Sushi" evidence="29">
    <location>
        <begin position="291"/>
        <end position="355"/>
    </location>
</feature>
<feature type="binding site" evidence="21">
    <location>
        <position position="62"/>
    </location>
    <ligand>
        <name>Ca(2+)</name>
        <dbReference type="ChEBI" id="CHEBI:29108"/>
        <label>1</label>
    </ligand>
</feature>
<keyword evidence="6" id="KW-0645">Protease</keyword>
<evidence type="ECO:0000259" key="27">
    <source>
        <dbReference type="PROSITE" id="PS50026"/>
    </source>
</evidence>
<feature type="binding site" evidence="21">
    <location>
        <position position="135"/>
    </location>
    <ligand>
        <name>Ca(2+)</name>
        <dbReference type="ChEBI" id="CHEBI:29108"/>
        <label>2</label>
    </ligand>
</feature>
<evidence type="ECO:0008006" key="32">
    <source>
        <dbReference type="Google" id="ProtNLM"/>
    </source>
</evidence>
<dbReference type="Pfam" id="PF00431">
    <property type="entry name" value="CUB"/>
    <property type="match status" value="2"/>
</dbReference>
<dbReference type="SUPFAM" id="SSF57535">
    <property type="entry name" value="Complement control module/SCR domain"/>
    <property type="match status" value="1"/>
</dbReference>
<keyword evidence="13" id="KW-0391">Immunity</keyword>
<dbReference type="Gene3D" id="2.40.10.10">
    <property type="entry name" value="Trypsin-like serine proteases"/>
    <property type="match status" value="2"/>
</dbReference>
<dbReference type="Pfam" id="PF07645">
    <property type="entry name" value="EGF_CA"/>
    <property type="match status" value="1"/>
</dbReference>
<comment type="caution">
    <text evidence="23">Lacks conserved residue(s) required for the propagation of feature annotation.</text>
</comment>
<organism evidence="30 31">
    <name type="scientific">Pyxicephalus adspersus</name>
    <name type="common">African bullfrog</name>
    <dbReference type="NCBI Taxonomy" id="30357"/>
    <lineage>
        <taxon>Eukaryota</taxon>
        <taxon>Metazoa</taxon>
        <taxon>Chordata</taxon>
        <taxon>Craniata</taxon>
        <taxon>Vertebrata</taxon>
        <taxon>Euteleostomi</taxon>
        <taxon>Amphibia</taxon>
        <taxon>Batrachia</taxon>
        <taxon>Anura</taxon>
        <taxon>Neobatrachia</taxon>
        <taxon>Ranoidea</taxon>
        <taxon>Pyxicephalidae</taxon>
        <taxon>Pyxicephalinae</taxon>
        <taxon>Pyxicephalus</taxon>
    </lineage>
</organism>
<dbReference type="PROSITE" id="PS01180">
    <property type="entry name" value="CUB"/>
    <property type="match status" value="2"/>
</dbReference>
<keyword evidence="17 20" id="KW-0379">Hydroxylation</keyword>
<dbReference type="CDD" id="cd00190">
    <property type="entry name" value="Tryp_SPc"/>
    <property type="match status" value="1"/>
</dbReference>
<proteinExistence type="predicted"/>
<feature type="active site" description="Charge relay system" evidence="18">
    <location>
        <position position="493"/>
    </location>
</feature>
<evidence type="ECO:0000256" key="2">
    <source>
        <dbReference type="ARBA" id="ARBA00022525"/>
    </source>
</evidence>
<evidence type="ECO:0000256" key="24">
    <source>
        <dbReference type="PROSITE-ProRule" id="PRU00302"/>
    </source>
</evidence>
<dbReference type="PIRSF" id="PIRSF001155">
    <property type="entry name" value="C1r_C1s_MASP"/>
    <property type="match status" value="1"/>
</dbReference>
<feature type="binding site" evidence="21">
    <location>
        <position position="116"/>
    </location>
    <ligand>
        <name>Ca(2+)</name>
        <dbReference type="ChEBI" id="CHEBI:29108"/>
        <label>1</label>
    </ligand>
</feature>
<comment type="PTM">
    <text evidence="20">The iron and 2-oxoglutarate dependent 3-hydroxylation of aspartate and asparagine is (R) stereospecific within EGF domains.</text>
</comment>
<feature type="domain" description="CUB" evidence="26">
    <location>
        <begin position="176"/>
        <end position="289"/>
    </location>
</feature>
<dbReference type="FunFam" id="2.60.120.290:FF:000012">
    <property type="entry name" value="mannan-binding lectin serine protease 1 isoform X1"/>
    <property type="match status" value="1"/>
</dbReference>
<dbReference type="FunFam" id="2.60.120.290:FF:000006">
    <property type="entry name" value="Mannan-binding lectin serine protease 1"/>
    <property type="match status" value="1"/>
</dbReference>
<dbReference type="PROSITE" id="PS50026">
    <property type="entry name" value="EGF_3"/>
    <property type="match status" value="1"/>
</dbReference>
<dbReference type="Gene3D" id="2.60.120.290">
    <property type="entry name" value="Spermadhesin, CUB domain"/>
    <property type="match status" value="2"/>
</dbReference>